<evidence type="ECO:0000313" key="4">
    <source>
        <dbReference type="EMBL" id="MCO6046796.1"/>
    </source>
</evidence>
<keyword evidence="5" id="KW-1185">Reference proteome</keyword>
<evidence type="ECO:0000256" key="3">
    <source>
        <dbReference type="SAM" id="SignalP"/>
    </source>
</evidence>
<accession>A0A9X2JIF9</accession>
<feature type="region of interest" description="Disordered" evidence="1">
    <location>
        <begin position="240"/>
        <end position="373"/>
    </location>
</feature>
<keyword evidence="2" id="KW-1133">Transmembrane helix</keyword>
<keyword evidence="3" id="KW-0732">Signal</keyword>
<feature type="compositionally biased region" description="Basic and acidic residues" evidence="1">
    <location>
        <begin position="316"/>
        <end position="334"/>
    </location>
</feature>
<dbReference type="AlphaFoldDB" id="A0A9X2JIF9"/>
<feature type="compositionally biased region" description="Polar residues" evidence="1">
    <location>
        <begin position="361"/>
        <end position="373"/>
    </location>
</feature>
<feature type="compositionally biased region" description="Polar residues" evidence="1">
    <location>
        <begin position="255"/>
        <end position="264"/>
    </location>
</feature>
<protein>
    <recommendedName>
        <fullName evidence="6">SLA1 homology domain-containing protein</fullName>
    </recommendedName>
</protein>
<gene>
    <name evidence="4" type="ORF">NG895_23100</name>
</gene>
<evidence type="ECO:0000256" key="1">
    <source>
        <dbReference type="SAM" id="MobiDB-lite"/>
    </source>
</evidence>
<keyword evidence="2" id="KW-0472">Membrane</keyword>
<reference evidence="4" key="1">
    <citation type="submission" date="2022-06" db="EMBL/GenBank/DDBJ databases">
        <title>Aeoliella straminimaris, a novel planctomycete from sediments.</title>
        <authorList>
            <person name="Vitorino I.R."/>
            <person name="Lage O.M."/>
        </authorList>
    </citation>
    <scope>NUCLEOTIDE SEQUENCE</scope>
    <source>
        <strain evidence="4">ICT_H6.2</strain>
    </source>
</reference>
<dbReference type="EMBL" id="JAMXLR010000077">
    <property type="protein sequence ID" value="MCO6046796.1"/>
    <property type="molecule type" value="Genomic_DNA"/>
</dbReference>
<feature type="compositionally biased region" description="Low complexity" evidence="1">
    <location>
        <begin position="270"/>
        <end position="302"/>
    </location>
</feature>
<evidence type="ECO:0000256" key="2">
    <source>
        <dbReference type="SAM" id="Phobius"/>
    </source>
</evidence>
<evidence type="ECO:0008006" key="6">
    <source>
        <dbReference type="Google" id="ProtNLM"/>
    </source>
</evidence>
<dbReference type="Gene3D" id="2.30.30.700">
    <property type="entry name" value="SLA1 homology domain 1"/>
    <property type="match status" value="3"/>
</dbReference>
<feature type="signal peptide" evidence="3">
    <location>
        <begin position="1"/>
        <end position="23"/>
    </location>
</feature>
<keyword evidence="2" id="KW-0812">Transmembrane</keyword>
<comment type="caution">
    <text evidence="4">The sequence shown here is derived from an EMBL/GenBank/DDBJ whole genome shotgun (WGS) entry which is preliminary data.</text>
</comment>
<evidence type="ECO:0000313" key="5">
    <source>
        <dbReference type="Proteomes" id="UP001155241"/>
    </source>
</evidence>
<feature type="transmembrane region" description="Helical" evidence="2">
    <location>
        <begin position="433"/>
        <end position="452"/>
    </location>
</feature>
<organism evidence="4 5">
    <name type="scientific">Aeoliella straminimaris</name>
    <dbReference type="NCBI Taxonomy" id="2954799"/>
    <lineage>
        <taxon>Bacteria</taxon>
        <taxon>Pseudomonadati</taxon>
        <taxon>Planctomycetota</taxon>
        <taxon>Planctomycetia</taxon>
        <taxon>Pirellulales</taxon>
        <taxon>Lacipirellulaceae</taxon>
        <taxon>Aeoliella</taxon>
    </lineage>
</organism>
<dbReference type="RefSeq" id="WP_252854908.1">
    <property type="nucleotide sequence ID" value="NZ_JAMXLR010000077.1"/>
</dbReference>
<name>A0A9X2JIF9_9BACT</name>
<feature type="region of interest" description="Disordered" evidence="1">
    <location>
        <begin position="143"/>
        <end position="171"/>
    </location>
</feature>
<sequence>MRLLSILLLMACCAVGLPVAAEADDYPVRKWTNDKGETIDAKLLRVSGSTAILDQDGNIVRAPISRLSDADKEWIKDVRELNRWREWTMIDGSTRRAKLSEIEGDEITLSDRDLNEQVELTLEGLSDADRELLATVYGTDSPTAGSPNIGSPAIGGLSNRPTGGVSRGRGLESGVIPGSGEIRSWTDVRGKTIEAEYRGLEGDKIVLFFQNREWRVPILDFSTEDQIWVSEHVLDQVAKQSQPTAPAAPQVASAGGNNFNNTQDAIRGRMNPGLGNSNMGNSNMGSSHFGGSNTGGSHSNSGMGQPQNDALASARENQRRLEQASLERERRLNERLASAPTASPSHTNDNDIGFQPPGFNAPQSSSPTYPTSANVPEEQLVQTMTCGSCNHTWVVSNFKAGGKCPGCGITIDTVEDGSGNVVDETGSSKARRYVGLVRLAVIALMVGGGLLAKMAR</sequence>
<dbReference type="Proteomes" id="UP001155241">
    <property type="component" value="Unassembled WGS sequence"/>
</dbReference>
<feature type="chain" id="PRO_5040771999" description="SLA1 homology domain-containing protein" evidence="3">
    <location>
        <begin position="24"/>
        <end position="456"/>
    </location>
</feature>
<proteinExistence type="predicted"/>